<evidence type="ECO:0000313" key="8">
    <source>
        <dbReference type="Proteomes" id="UP000243975"/>
    </source>
</evidence>
<dbReference type="PROSITE" id="PS51375">
    <property type="entry name" value="PPR"/>
    <property type="match status" value="1"/>
</dbReference>
<dbReference type="Pfam" id="PF01535">
    <property type="entry name" value="PPR"/>
    <property type="match status" value="3"/>
</dbReference>
<comment type="caution">
    <text evidence="7">The sequence shown here is derived from an EMBL/GenBank/DDBJ whole genome shotgun (WGS) entry which is preliminary data.</text>
</comment>
<evidence type="ECO:0000256" key="5">
    <source>
        <dbReference type="ARBA" id="ARBA00023128"/>
    </source>
</evidence>
<dbReference type="Gramene" id="KVH94507">
    <property type="protein sequence ID" value="KVH94507"/>
    <property type="gene ID" value="Ccrd_003426"/>
</dbReference>
<protein>
    <recommendedName>
        <fullName evidence="9">Pentatricopeptide repeat-containing protein</fullName>
    </recommendedName>
</protein>
<dbReference type="InterPro" id="IPR011990">
    <property type="entry name" value="TPR-like_helical_dom_sf"/>
</dbReference>
<dbReference type="PANTHER" id="PTHR45717">
    <property type="entry name" value="OS12G0527900 PROTEIN"/>
    <property type="match status" value="1"/>
</dbReference>
<feature type="repeat" description="PPR" evidence="6">
    <location>
        <begin position="178"/>
        <end position="212"/>
    </location>
</feature>
<accession>A0A118JWF3</accession>
<dbReference type="Proteomes" id="UP000243975">
    <property type="component" value="Unassembled WGS sequence"/>
</dbReference>
<sequence>LPKLENTALNPSLQSVVVLPKRSNRPAEARDWMMIIRCRSRILLAENPTLLRTFCTVVEEANDVAEVVSPPPKESSNEKRLYRRLSALGATGGTTAQTLNQYIREGHFIKKIELERCVRELRRYGKYHHALEVMEWMDKRDVNFSNPDLAVRLDLISKVHGVAAAEGFFNALSPPLQTRNTYGALLNCYCKLKMADKALALFQEIEAKNFTTSLSFNNIMTLYIGLNQPEKVPPLVEEMKKRKIHLSNFTYNIWMLSFSILGDIEGVERVFEEITRDKKESCNWTTYSNVAGAYIKAGLHEKAKSALKMLENEMGRPSREAYHFLLTFHASLHNQEEVHRIWDDLKSSFETTSNVSYRVFLQALAKLEDLDGLKSCFEEWELNCSYYDTRVANRSNGPFVQTLALFMKYYLGNQQMDMAWKCLETAAAQVETGNWQPHSDNIDVFMKHFKEERDRESAEKLFKVLKKLNCVDDKVYSLLLQIYMAAGIKDPEIRQRIERDGILITAELEDMLQKVCSE</sequence>
<dbReference type="OMA" id="LFLEHYM"/>
<evidence type="ECO:0000313" key="7">
    <source>
        <dbReference type="EMBL" id="KVH94507.1"/>
    </source>
</evidence>
<dbReference type="FunFam" id="1.25.40.10:FF:000385">
    <property type="entry name" value="Pentatricopeptide repeat-containing protein mitochondrial"/>
    <property type="match status" value="1"/>
</dbReference>
<keyword evidence="5" id="KW-0496">Mitochondrion</keyword>
<gene>
    <name evidence="7" type="ORF">Ccrd_003426</name>
</gene>
<dbReference type="SUPFAM" id="SSF48452">
    <property type="entry name" value="TPR-like"/>
    <property type="match status" value="1"/>
</dbReference>
<evidence type="ECO:0000256" key="1">
    <source>
        <dbReference type="ARBA" id="ARBA00004173"/>
    </source>
</evidence>
<dbReference type="NCBIfam" id="TIGR00756">
    <property type="entry name" value="PPR"/>
    <property type="match status" value="1"/>
</dbReference>
<dbReference type="GO" id="GO:0003729">
    <property type="term" value="F:mRNA binding"/>
    <property type="evidence" value="ECO:0007669"/>
    <property type="project" value="UniProtKB-ARBA"/>
</dbReference>
<dbReference type="PANTHER" id="PTHR45717:SF8">
    <property type="entry name" value="OS01G0301000 PROTEIN"/>
    <property type="match status" value="1"/>
</dbReference>
<feature type="non-terminal residue" evidence="7">
    <location>
        <position position="1"/>
    </location>
</feature>
<evidence type="ECO:0000256" key="4">
    <source>
        <dbReference type="ARBA" id="ARBA00022946"/>
    </source>
</evidence>
<keyword evidence="8" id="KW-1185">Reference proteome</keyword>
<comment type="similarity">
    <text evidence="2">Belongs to the PPR family. P subfamily.</text>
</comment>
<dbReference type="GO" id="GO:0005739">
    <property type="term" value="C:mitochondrion"/>
    <property type="evidence" value="ECO:0007669"/>
    <property type="project" value="UniProtKB-SubCell"/>
</dbReference>
<dbReference type="InterPro" id="IPR002885">
    <property type="entry name" value="PPR_rpt"/>
</dbReference>
<evidence type="ECO:0000256" key="6">
    <source>
        <dbReference type="PROSITE-ProRule" id="PRU00708"/>
    </source>
</evidence>
<reference evidence="7 8" key="1">
    <citation type="journal article" date="2016" name="Sci. Rep.">
        <title>The genome sequence of the outbreeding globe artichoke constructed de novo incorporating a phase-aware low-pass sequencing strategy of F1 progeny.</title>
        <authorList>
            <person name="Scaglione D."/>
            <person name="Reyes-Chin-Wo S."/>
            <person name="Acquadro A."/>
            <person name="Froenicke L."/>
            <person name="Portis E."/>
            <person name="Beitel C."/>
            <person name="Tirone M."/>
            <person name="Mauro R."/>
            <person name="Lo Monaco A."/>
            <person name="Mauromicale G."/>
            <person name="Faccioli P."/>
            <person name="Cattivelli L."/>
            <person name="Rieseberg L."/>
            <person name="Michelmore R."/>
            <person name="Lanteri S."/>
        </authorList>
    </citation>
    <scope>NUCLEOTIDE SEQUENCE [LARGE SCALE GENOMIC DNA]</scope>
    <source>
        <strain evidence="7">2C</strain>
    </source>
</reference>
<proteinExistence type="inferred from homology"/>
<name>A0A118JWF3_CYNCS</name>
<dbReference type="Gene3D" id="1.25.40.10">
    <property type="entry name" value="Tetratricopeptide repeat domain"/>
    <property type="match status" value="2"/>
</dbReference>
<dbReference type="AlphaFoldDB" id="A0A118JWF3"/>
<keyword evidence="4" id="KW-0809">Transit peptide</keyword>
<feature type="non-terminal residue" evidence="7">
    <location>
        <position position="518"/>
    </location>
</feature>
<evidence type="ECO:0000256" key="2">
    <source>
        <dbReference type="ARBA" id="ARBA00007626"/>
    </source>
</evidence>
<keyword evidence="3" id="KW-0677">Repeat</keyword>
<dbReference type="EMBL" id="LEKV01004551">
    <property type="protein sequence ID" value="KVH94507.1"/>
    <property type="molecule type" value="Genomic_DNA"/>
</dbReference>
<evidence type="ECO:0000256" key="3">
    <source>
        <dbReference type="ARBA" id="ARBA00022737"/>
    </source>
</evidence>
<evidence type="ECO:0008006" key="9">
    <source>
        <dbReference type="Google" id="ProtNLM"/>
    </source>
</evidence>
<organism evidence="7 8">
    <name type="scientific">Cynara cardunculus var. scolymus</name>
    <name type="common">Globe artichoke</name>
    <name type="synonym">Cynara scolymus</name>
    <dbReference type="NCBI Taxonomy" id="59895"/>
    <lineage>
        <taxon>Eukaryota</taxon>
        <taxon>Viridiplantae</taxon>
        <taxon>Streptophyta</taxon>
        <taxon>Embryophyta</taxon>
        <taxon>Tracheophyta</taxon>
        <taxon>Spermatophyta</taxon>
        <taxon>Magnoliopsida</taxon>
        <taxon>eudicotyledons</taxon>
        <taxon>Gunneridae</taxon>
        <taxon>Pentapetalae</taxon>
        <taxon>asterids</taxon>
        <taxon>campanulids</taxon>
        <taxon>Asterales</taxon>
        <taxon>Asteraceae</taxon>
        <taxon>Carduoideae</taxon>
        <taxon>Cardueae</taxon>
        <taxon>Carduinae</taxon>
        <taxon>Cynara</taxon>
    </lineage>
</organism>
<comment type="subcellular location">
    <subcellularLocation>
        <location evidence="1">Mitochondrion</location>
    </subcellularLocation>
</comment>